<evidence type="ECO:0000313" key="3">
    <source>
        <dbReference type="Proteomes" id="UP001189429"/>
    </source>
</evidence>
<protein>
    <submittedName>
        <fullName evidence="2">Uncharacterized protein</fullName>
    </submittedName>
</protein>
<feature type="signal peptide" evidence="1">
    <location>
        <begin position="1"/>
        <end position="18"/>
    </location>
</feature>
<dbReference type="EMBL" id="CAUYUJ010007058">
    <property type="protein sequence ID" value="CAK0819435.1"/>
    <property type="molecule type" value="Genomic_DNA"/>
</dbReference>
<proteinExistence type="predicted"/>
<organism evidence="2 3">
    <name type="scientific">Prorocentrum cordatum</name>
    <dbReference type="NCBI Taxonomy" id="2364126"/>
    <lineage>
        <taxon>Eukaryota</taxon>
        <taxon>Sar</taxon>
        <taxon>Alveolata</taxon>
        <taxon>Dinophyceae</taxon>
        <taxon>Prorocentrales</taxon>
        <taxon>Prorocentraceae</taxon>
        <taxon>Prorocentrum</taxon>
    </lineage>
</organism>
<keyword evidence="3" id="KW-1185">Reference proteome</keyword>
<feature type="non-terminal residue" evidence="2">
    <location>
        <position position="211"/>
    </location>
</feature>
<keyword evidence="1" id="KW-0732">Signal</keyword>
<name>A0ABN9RL71_9DINO</name>
<comment type="caution">
    <text evidence="2">The sequence shown here is derived from an EMBL/GenBank/DDBJ whole genome shotgun (WGS) entry which is preliminary data.</text>
</comment>
<evidence type="ECO:0000313" key="2">
    <source>
        <dbReference type="EMBL" id="CAK0819435.1"/>
    </source>
</evidence>
<reference evidence="2" key="1">
    <citation type="submission" date="2023-10" db="EMBL/GenBank/DDBJ databases">
        <authorList>
            <person name="Chen Y."/>
            <person name="Shah S."/>
            <person name="Dougan E. K."/>
            <person name="Thang M."/>
            <person name="Chan C."/>
        </authorList>
    </citation>
    <scope>NUCLEOTIDE SEQUENCE [LARGE SCALE GENOMIC DNA]</scope>
</reference>
<gene>
    <name evidence="2" type="ORF">PCOR1329_LOCUS21430</name>
</gene>
<evidence type="ECO:0000256" key="1">
    <source>
        <dbReference type="SAM" id="SignalP"/>
    </source>
</evidence>
<feature type="non-terminal residue" evidence="2">
    <location>
        <position position="1"/>
    </location>
</feature>
<accession>A0ABN9RL71</accession>
<feature type="chain" id="PRO_5047357495" evidence="1">
    <location>
        <begin position="19"/>
        <end position="211"/>
    </location>
</feature>
<sequence length="211" mass="23415">KIAHWHFYLNLFVAGTCSTAVGRAEWPKSAIEWGAAIAGNGRLRKSLRRLIADAREDALGACEAALRGRHPEVQRQLEGRQGAVPAALAMQFPARPFYPMMLQHSPFRVLRTWFDDISIRIVGSRSHAIDVAVEAARALFARLGQQGLELADNTTPLGTRFEGAMDIGQQLLQRGAKLKVAQRGATWELIAPRGEPRRDRPWERAGKDSDD</sequence>
<dbReference type="Proteomes" id="UP001189429">
    <property type="component" value="Unassembled WGS sequence"/>
</dbReference>